<sequence>MAGTSAEDTELRWDLGDADVDSIWTRNRIYVKRGGSLFTYKLAGSDSKKNFKAPIGGVIKINHDVLKNGGSLKNGDLLAWIGGECPHEMVLHGSCVTCHQLIERKPNSGEEYVSMVHNKPALMVTKRKAHQEGRESQLNLLAVRKLVLMVDLDQTVIHTTNKPPTIEELMTKIYSYTIQGFGYHTKIRPNAMQFLEVMKEKFELHVCTYGKREYADRVVSLLDPKKIYFNQRVLTRDELRSQHDKRSNMSSLFPAGEEMVLMVDDRCDVWGWSDALIWVQPYTYFDNIGDINDPKLIKKKQEIGNKMEDEEETEAAEQILEKEEAEAAEESRMLDDEGKEEGEVIPGEGQVVSNPEVAEETEKVDEVEEKTEEGIDIHTVEEEKTEDQPGTSKQGDSEAPTLAKAEVKPEEVRQSEKPAFLVPHKPRVIKEDTVLLSIADVLTKIHTSFYRHYTKHGKVPHVREIAKSLRLGVLKEETITFSGLPKFGDLRKHPLISCAEAFGANVEEEVTDKTTVLVAQKIRTSKYFEATKRNIPIVNQKWVEDSAAHWKNMDKNNYTDPDSLVPSAPCGLPQDISDKGDIATLGRSDIKKMAEEVDDFLDEDSEEDEETEGELKRKTEDEEAGTSSKVPRLEEQEDDEDKEDNEGAEDNNSELFGEESGDSEDDMAADLENLLNN</sequence>
<dbReference type="Gene3D" id="1.10.287.10">
    <property type="entry name" value="S15/NS1, RNA-binding"/>
    <property type="match status" value="1"/>
</dbReference>
<feature type="compositionally biased region" description="Acidic residues" evidence="7">
    <location>
        <begin position="357"/>
        <end position="371"/>
    </location>
</feature>
<proteinExistence type="predicted"/>
<comment type="caution">
    <text evidence="10">The sequence shown here is derived from an EMBL/GenBank/DDBJ whole genome shotgun (WGS) entry which is preliminary data.</text>
</comment>
<evidence type="ECO:0000313" key="10">
    <source>
        <dbReference type="EMBL" id="CAD5224654.1"/>
    </source>
</evidence>
<dbReference type="InterPro" id="IPR036412">
    <property type="entry name" value="HAD-like_sf"/>
</dbReference>
<feature type="region of interest" description="Disordered" evidence="7">
    <location>
        <begin position="598"/>
        <end position="677"/>
    </location>
</feature>
<dbReference type="NCBIfam" id="TIGR02250">
    <property type="entry name" value="FCP1_euk"/>
    <property type="match status" value="1"/>
</dbReference>
<keyword evidence="3 6" id="KW-0539">Nucleus</keyword>
<feature type="compositionally biased region" description="Acidic residues" evidence="7">
    <location>
        <begin position="635"/>
        <end position="669"/>
    </location>
</feature>
<dbReference type="EMBL" id="CAJFCW020000005">
    <property type="protein sequence ID" value="CAG9120062.1"/>
    <property type="molecule type" value="Genomic_DNA"/>
</dbReference>
<feature type="region of interest" description="Disordered" evidence="7">
    <location>
        <begin position="558"/>
        <end position="581"/>
    </location>
</feature>
<dbReference type="InterPro" id="IPR039189">
    <property type="entry name" value="Fcp1"/>
</dbReference>
<feature type="region of interest" description="Disordered" evidence="7">
    <location>
        <begin position="324"/>
        <end position="416"/>
    </location>
</feature>
<dbReference type="PROSITE" id="PS50172">
    <property type="entry name" value="BRCT"/>
    <property type="match status" value="1"/>
</dbReference>
<dbReference type="GO" id="GO:0008420">
    <property type="term" value="F:RNA polymerase II CTD heptapeptide repeat phosphatase activity"/>
    <property type="evidence" value="ECO:0007669"/>
    <property type="project" value="UniProtKB-UniRule"/>
</dbReference>
<evidence type="ECO:0000256" key="5">
    <source>
        <dbReference type="ARBA" id="ARBA00048336"/>
    </source>
</evidence>
<feature type="domain" description="FCP1 homology" evidence="9">
    <location>
        <begin position="141"/>
        <end position="303"/>
    </location>
</feature>
<evidence type="ECO:0000259" key="8">
    <source>
        <dbReference type="PROSITE" id="PS50172"/>
    </source>
</evidence>
<dbReference type="SMART" id="SM00292">
    <property type="entry name" value="BRCT"/>
    <property type="match status" value="1"/>
</dbReference>
<dbReference type="PROSITE" id="PS50969">
    <property type="entry name" value="FCP1"/>
    <property type="match status" value="1"/>
</dbReference>
<evidence type="ECO:0000256" key="2">
    <source>
        <dbReference type="ARBA" id="ARBA00022801"/>
    </source>
</evidence>
<protein>
    <recommendedName>
        <fullName evidence="6">RNA polymerase II subunit A C-terminal domain phosphatase</fullName>
        <ecNumber evidence="6">3.1.3.16</ecNumber>
    </recommendedName>
</protein>
<dbReference type="AlphaFoldDB" id="A0A811LBW2"/>
<dbReference type="Gene3D" id="3.40.50.10190">
    <property type="entry name" value="BRCT domain"/>
    <property type="match status" value="1"/>
</dbReference>
<comment type="catalytic activity">
    <reaction evidence="4 6">
        <text>O-phospho-L-seryl-[protein] + H2O = L-seryl-[protein] + phosphate</text>
        <dbReference type="Rhea" id="RHEA:20629"/>
        <dbReference type="Rhea" id="RHEA-COMP:9863"/>
        <dbReference type="Rhea" id="RHEA-COMP:11604"/>
        <dbReference type="ChEBI" id="CHEBI:15377"/>
        <dbReference type="ChEBI" id="CHEBI:29999"/>
        <dbReference type="ChEBI" id="CHEBI:43474"/>
        <dbReference type="ChEBI" id="CHEBI:83421"/>
        <dbReference type="EC" id="3.1.3.16"/>
    </reaction>
</comment>
<evidence type="ECO:0000259" key="9">
    <source>
        <dbReference type="PROSITE" id="PS50969"/>
    </source>
</evidence>
<comment type="catalytic activity">
    <reaction evidence="5 6">
        <text>O-phospho-L-threonyl-[protein] + H2O = L-threonyl-[protein] + phosphate</text>
        <dbReference type="Rhea" id="RHEA:47004"/>
        <dbReference type="Rhea" id="RHEA-COMP:11060"/>
        <dbReference type="Rhea" id="RHEA-COMP:11605"/>
        <dbReference type="ChEBI" id="CHEBI:15377"/>
        <dbReference type="ChEBI" id="CHEBI:30013"/>
        <dbReference type="ChEBI" id="CHEBI:43474"/>
        <dbReference type="ChEBI" id="CHEBI:61977"/>
        <dbReference type="EC" id="3.1.3.16"/>
    </reaction>
</comment>
<accession>A0A811LBW2</accession>
<feature type="compositionally biased region" description="Acidic residues" evidence="7">
    <location>
        <begin position="598"/>
        <end position="612"/>
    </location>
</feature>
<feature type="compositionally biased region" description="Basic and acidic residues" evidence="7">
    <location>
        <begin position="405"/>
        <end position="416"/>
    </location>
</feature>
<dbReference type="InterPro" id="IPR011947">
    <property type="entry name" value="FCP1_euk"/>
</dbReference>
<evidence type="ECO:0000256" key="4">
    <source>
        <dbReference type="ARBA" id="ARBA00047761"/>
    </source>
</evidence>
<reference evidence="10" key="1">
    <citation type="submission" date="2020-09" db="EMBL/GenBank/DDBJ databases">
        <authorList>
            <person name="Kikuchi T."/>
        </authorList>
    </citation>
    <scope>NUCLEOTIDE SEQUENCE</scope>
    <source>
        <strain evidence="10">SH1</strain>
    </source>
</reference>
<dbReference type="Proteomes" id="UP000783686">
    <property type="component" value="Unassembled WGS sequence"/>
</dbReference>
<name>A0A811LBW2_9BILA</name>
<keyword evidence="2 6" id="KW-0378">Hydrolase</keyword>
<dbReference type="InterPro" id="IPR004274">
    <property type="entry name" value="FCP1_dom"/>
</dbReference>
<dbReference type="SUPFAM" id="SSF56784">
    <property type="entry name" value="HAD-like"/>
    <property type="match status" value="1"/>
</dbReference>
<evidence type="ECO:0000256" key="1">
    <source>
        <dbReference type="ARBA" id="ARBA00004123"/>
    </source>
</evidence>
<evidence type="ECO:0000256" key="3">
    <source>
        <dbReference type="ARBA" id="ARBA00023242"/>
    </source>
</evidence>
<dbReference type="SMART" id="SM00577">
    <property type="entry name" value="CPDc"/>
    <property type="match status" value="1"/>
</dbReference>
<evidence type="ECO:0000256" key="6">
    <source>
        <dbReference type="RuleBase" id="RU366066"/>
    </source>
</evidence>
<dbReference type="PANTHER" id="PTHR23081">
    <property type="entry name" value="RNA POLYMERASE II CTD PHOSPHATASE"/>
    <property type="match status" value="1"/>
</dbReference>
<dbReference type="EMBL" id="CAJFDH010000005">
    <property type="protein sequence ID" value="CAD5224654.1"/>
    <property type="molecule type" value="Genomic_DNA"/>
</dbReference>
<dbReference type="GO" id="GO:0005634">
    <property type="term" value="C:nucleus"/>
    <property type="evidence" value="ECO:0007669"/>
    <property type="project" value="UniProtKB-SubCell"/>
</dbReference>
<feature type="domain" description="BRCT" evidence="8">
    <location>
        <begin position="469"/>
        <end position="560"/>
    </location>
</feature>
<dbReference type="Pfam" id="PF03031">
    <property type="entry name" value="NIF"/>
    <property type="match status" value="1"/>
</dbReference>
<gene>
    <name evidence="10" type="ORF">BOKJ2_LOCUS11187</name>
</gene>
<dbReference type="Proteomes" id="UP000614601">
    <property type="component" value="Unassembled WGS sequence"/>
</dbReference>
<dbReference type="InterPro" id="IPR023214">
    <property type="entry name" value="HAD_sf"/>
</dbReference>
<organism evidence="10 11">
    <name type="scientific">Bursaphelenchus okinawaensis</name>
    <dbReference type="NCBI Taxonomy" id="465554"/>
    <lineage>
        <taxon>Eukaryota</taxon>
        <taxon>Metazoa</taxon>
        <taxon>Ecdysozoa</taxon>
        <taxon>Nematoda</taxon>
        <taxon>Chromadorea</taxon>
        <taxon>Rhabditida</taxon>
        <taxon>Tylenchina</taxon>
        <taxon>Tylenchomorpha</taxon>
        <taxon>Aphelenchoidea</taxon>
        <taxon>Aphelenchoididae</taxon>
        <taxon>Bursaphelenchus</taxon>
    </lineage>
</organism>
<keyword evidence="11" id="KW-1185">Reference proteome</keyword>
<dbReference type="InterPro" id="IPR036420">
    <property type="entry name" value="BRCT_dom_sf"/>
</dbReference>
<dbReference type="Pfam" id="PF00533">
    <property type="entry name" value="BRCT"/>
    <property type="match status" value="1"/>
</dbReference>
<dbReference type="PANTHER" id="PTHR23081:SF36">
    <property type="entry name" value="RNA POLYMERASE II SUBUNIT A C-TERMINAL DOMAIN PHOSPHATASE"/>
    <property type="match status" value="1"/>
</dbReference>
<dbReference type="InterPro" id="IPR001357">
    <property type="entry name" value="BRCT_dom"/>
</dbReference>
<evidence type="ECO:0000313" key="11">
    <source>
        <dbReference type="Proteomes" id="UP000614601"/>
    </source>
</evidence>
<dbReference type="Gene3D" id="3.40.50.1000">
    <property type="entry name" value="HAD superfamily/HAD-like"/>
    <property type="match status" value="1"/>
</dbReference>
<evidence type="ECO:0000256" key="7">
    <source>
        <dbReference type="SAM" id="MobiDB-lite"/>
    </source>
</evidence>
<dbReference type="SUPFAM" id="SSF52113">
    <property type="entry name" value="BRCT domain"/>
    <property type="match status" value="1"/>
</dbReference>
<dbReference type="EC" id="3.1.3.16" evidence="6"/>
<dbReference type="CDD" id="cd07521">
    <property type="entry name" value="HAD_FCP1-like"/>
    <property type="match status" value="1"/>
</dbReference>
<comment type="function">
    <text evidence="6">This promotes the activity of RNA polymerase II.</text>
</comment>
<feature type="compositionally biased region" description="Basic and acidic residues" evidence="7">
    <location>
        <begin position="372"/>
        <end position="382"/>
    </location>
</feature>
<comment type="subcellular location">
    <subcellularLocation>
        <location evidence="1 6">Nucleus</location>
    </subcellularLocation>
</comment>
<dbReference type="OrthoDB" id="10249888at2759"/>